<dbReference type="PANTHER" id="PTHR10984:SF25">
    <property type="entry name" value="ENDOPLASMIC RETICULUM-GOLGI INTERMEDIATE COMPARTMENT PROTEIN 3"/>
    <property type="match status" value="1"/>
</dbReference>
<dbReference type="GO" id="GO:0006888">
    <property type="term" value="P:endoplasmic reticulum to Golgi vesicle-mediated transport"/>
    <property type="evidence" value="ECO:0007669"/>
    <property type="project" value="TreeGrafter"/>
</dbReference>
<accession>A0AA36GVV5</accession>
<dbReference type="InterPro" id="IPR039542">
    <property type="entry name" value="Erv_N"/>
</dbReference>
<reference evidence="11" key="1">
    <citation type="submission" date="2023-07" db="EMBL/GenBank/DDBJ databases">
        <authorList>
            <consortium name="CYATHOMIX"/>
        </authorList>
    </citation>
    <scope>NUCLEOTIDE SEQUENCE</scope>
    <source>
        <strain evidence="11">N/A</strain>
    </source>
</reference>
<dbReference type="Pfam" id="PF07970">
    <property type="entry name" value="COPIIcoated_ERV"/>
    <property type="match status" value="1"/>
</dbReference>
<dbReference type="InterPro" id="IPR045888">
    <property type="entry name" value="Erv"/>
</dbReference>
<dbReference type="InterPro" id="IPR012936">
    <property type="entry name" value="Erv_C"/>
</dbReference>
<protein>
    <recommendedName>
        <fullName evidence="7">Endoplasmic reticulum-Golgi intermediate compartment protein 3</fullName>
    </recommendedName>
</protein>
<dbReference type="GO" id="GO:0030134">
    <property type="term" value="C:COPII-coated ER to Golgi transport vesicle"/>
    <property type="evidence" value="ECO:0007669"/>
    <property type="project" value="TreeGrafter"/>
</dbReference>
<evidence type="ECO:0000256" key="2">
    <source>
        <dbReference type="ARBA" id="ARBA00004457"/>
    </source>
</evidence>
<sequence length="377" mass="43088">MTIFTKLREFDAYTKPMEDFRVKTLTGGMVTVISSVVIVLLAIQETSHYLAGDIVEQLYVDSTTSDIRLDVHFDITFHRLPCVFISVDVMDVTNEDQDNIQHDIFKLRLDKYGKNITAEVQKIKVNQNITAAVISKPECGSCYGALPEKSCCNTCEEVKQAFEMRNWAIDLEKVEQCVFDPWLNKLRYYAGEGCRVYGKIEVAKVAGNFHLAPGEARRIMNTHVHDFHGLAMTRFDTAHRINHLAFGDEFPGKLHPLDGRNFDDGKPAMMHNYYLKVVPTRYVYMDGRIENSHQFSVTTHKKDIARDDATGIPGFVVQYEFSPLMVQREEKRQHLITFMVSLCAIIGGVFTVAQLIDTVTYHFFRIIEEKFCSTKIG</sequence>
<evidence type="ECO:0000259" key="10">
    <source>
        <dbReference type="Pfam" id="PF13850"/>
    </source>
</evidence>
<comment type="caution">
    <text evidence="11">The sequence shown here is derived from an EMBL/GenBank/DDBJ whole genome shotgun (WGS) entry which is preliminary data.</text>
</comment>
<gene>
    <name evidence="11" type="ORF">CYNAS_LOCUS11098</name>
</gene>
<evidence type="ECO:0000256" key="6">
    <source>
        <dbReference type="ARBA" id="ARBA00023136"/>
    </source>
</evidence>
<name>A0AA36GVV5_CYLNA</name>
<evidence type="ECO:0000256" key="1">
    <source>
        <dbReference type="ARBA" id="ARBA00004257"/>
    </source>
</evidence>
<keyword evidence="6 8" id="KW-0472">Membrane</keyword>
<dbReference type="GO" id="GO:0005789">
    <property type="term" value="C:endoplasmic reticulum membrane"/>
    <property type="evidence" value="ECO:0007669"/>
    <property type="project" value="TreeGrafter"/>
</dbReference>
<dbReference type="Proteomes" id="UP001176961">
    <property type="component" value="Unassembled WGS sequence"/>
</dbReference>
<feature type="domain" description="Endoplasmic reticulum vesicle transporter C-terminal" evidence="9">
    <location>
        <begin position="142"/>
        <end position="357"/>
    </location>
</feature>
<comment type="subcellular location">
    <subcellularLocation>
        <location evidence="2">Endoplasmic reticulum-Golgi intermediate compartment membrane</location>
        <topology evidence="2">Multi-pass membrane protein</topology>
    </subcellularLocation>
    <subcellularLocation>
        <location evidence="1">Golgi apparatus</location>
        <location evidence="1">cis-Golgi network membrane</location>
        <topology evidence="1">Multi-pass membrane protein</topology>
    </subcellularLocation>
</comment>
<dbReference type="GO" id="GO:0006890">
    <property type="term" value="P:retrograde vesicle-mediated transport, Golgi to endoplasmic reticulum"/>
    <property type="evidence" value="ECO:0007669"/>
    <property type="project" value="TreeGrafter"/>
</dbReference>
<keyword evidence="5 8" id="KW-1133">Transmembrane helix</keyword>
<organism evidence="11 12">
    <name type="scientific">Cylicocyclus nassatus</name>
    <name type="common">Nematode worm</name>
    <dbReference type="NCBI Taxonomy" id="53992"/>
    <lineage>
        <taxon>Eukaryota</taxon>
        <taxon>Metazoa</taxon>
        <taxon>Ecdysozoa</taxon>
        <taxon>Nematoda</taxon>
        <taxon>Chromadorea</taxon>
        <taxon>Rhabditida</taxon>
        <taxon>Rhabditina</taxon>
        <taxon>Rhabditomorpha</taxon>
        <taxon>Strongyloidea</taxon>
        <taxon>Strongylidae</taxon>
        <taxon>Cylicocyclus</taxon>
    </lineage>
</organism>
<feature type="transmembrane region" description="Helical" evidence="8">
    <location>
        <begin position="335"/>
        <end position="356"/>
    </location>
</feature>
<evidence type="ECO:0000256" key="4">
    <source>
        <dbReference type="ARBA" id="ARBA00022692"/>
    </source>
</evidence>
<dbReference type="GO" id="GO:0033116">
    <property type="term" value="C:endoplasmic reticulum-Golgi intermediate compartment membrane"/>
    <property type="evidence" value="ECO:0007669"/>
    <property type="project" value="UniProtKB-SubCell"/>
</dbReference>
<evidence type="ECO:0000313" key="12">
    <source>
        <dbReference type="Proteomes" id="UP001176961"/>
    </source>
</evidence>
<feature type="domain" description="Endoplasmic reticulum vesicle transporter N-terminal" evidence="10">
    <location>
        <begin position="7"/>
        <end position="97"/>
    </location>
</feature>
<evidence type="ECO:0000313" key="11">
    <source>
        <dbReference type="EMBL" id="CAJ0599115.1"/>
    </source>
</evidence>
<dbReference type="GO" id="GO:0000139">
    <property type="term" value="C:Golgi membrane"/>
    <property type="evidence" value="ECO:0007669"/>
    <property type="project" value="TreeGrafter"/>
</dbReference>
<evidence type="ECO:0000256" key="8">
    <source>
        <dbReference type="SAM" id="Phobius"/>
    </source>
</evidence>
<proteinExistence type="inferred from homology"/>
<dbReference type="EMBL" id="CATQJL010000223">
    <property type="protein sequence ID" value="CAJ0599115.1"/>
    <property type="molecule type" value="Genomic_DNA"/>
</dbReference>
<comment type="similarity">
    <text evidence="3">Belongs to the ERGIC family.</text>
</comment>
<dbReference type="PANTHER" id="PTHR10984">
    <property type="entry name" value="ENDOPLASMIC RETICULUM-GOLGI INTERMEDIATE COMPARTMENT PROTEIN"/>
    <property type="match status" value="1"/>
</dbReference>
<keyword evidence="12" id="KW-1185">Reference proteome</keyword>
<dbReference type="AlphaFoldDB" id="A0AA36GVV5"/>
<dbReference type="Pfam" id="PF13850">
    <property type="entry name" value="ERGIC_N"/>
    <property type="match status" value="1"/>
</dbReference>
<evidence type="ECO:0000259" key="9">
    <source>
        <dbReference type="Pfam" id="PF07970"/>
    </source>
</evidence>
<keyword evidence="4 8" id="KW-0812">Transmembrane</keyword>
<evidence type="ECO:0000256" key="7">
    <source>
        <dbReference type="ARBA" id="ARBA00040493"/>
    </source>
</evidence>
<evidence type="ECO:0000256" key="3">
    <source>
        <dbReference type="ARBA" id="ARBA00005648"/>
    </source>
</evidence>
<evidence type="ECO:0000256" key="5">
    <source>
        <dbReference type="ARBA" id="ARBA00022989"/>
    </source>
</evidence>
<feature type="transmembrane region" description="Helical" evidence="8">
    <location>
        <begin position="20"/>
        <end position="43"/>
    </location>
</feature>